<proteinExistence type="predicted"/>
<comment type="caution">
    <text evidence="2">The sequence shown here is derived from an EMBL/GenBank/DDBJ whole genome shotgun (WGS) entry which is preliminary data.</text>
</comment>
<sequence length="252" mass="30171">MKVSAFIRKTAKKNDTESQATIYFRLRDNGKDYKVASELTINPNHWSPEKQGYKDRIALISDEKKIKLNNEIQNIISLITNNYKSDADAEWLTETLDRYHHPNKYKTEEQLALETKPTFQQLLNDFLLKHKLSEVRKKNFRVICRAMMRYELFVRVTKRGQKAFLLDIDTITPDTLHDMWDFFENEHIYYEKYPALYETIPEKRAPKPRGKNTLIDCFCRIRTFFLWCYDKKKTANRPFDEFHIDECTYGTP</sequence>
<protein>
    <recommendedName>
        <fullName evidence="1">Arm DNA-binding domain-containing protein</fullName>
    </recommendedName>
</protein>
<dbReference type="AlphaFoldDB" id="A0A5J4QIY4"/>
<evidence type="ECO:0000259" key="1">
    <source>
        <dbReference type="Pfam" id="PF17293"/>
    </source>
</evidence>
<feature type="domain" description="Arm DNA-binding" evidence="1">
    <location>
        <begin position="12"/>
        <end position="83"/>
    </location>
</feature>
<name>A0A5J4QIY4_9ZZZZ</name>
<gene>
    <name evidence="2" type="ORF">EZS27_029413</name>
</gene>
<dbReference type="Pfam" id="PF17293">
    <property type="entry name" value="Arm-DNA-bind_5"/>
    <property type="match status" value="1"/>
</dbReference>
<organism evidence="2">
    <name type="scientific">termite gut metagenome</name>
    <dbReference type="NCBI Taxonomy" id="433724"/>
    <lineage>
        <taxon>unclassified sequences</taxon>
        <taxon>metagenomes</taxon>
        <taxon>organismal metagenomes</taxon>
    </lineage>
</organism>
<feature type="non-terminal residue" evidence="2">
    <location>
        <position position="252"/>
    </location>
</feature>
<reference evidence="2" key="1">
    <citation type="submission" date="2019-03" db="EMBL/GenBank/DDBJ databases">
        <title>Single cell metagenomics reveals metabolic interactions within the superorganism composed of flagellate Streblomastix strix and complex community of Bacteroidetes bacteria on its surface.</title>
        <authorList>
            <person name="Treitli S.C."/>
            <person name="Kolisko M."/>
            <person name="Husnik F."/>
            <person name="Keeling P."/>
            <person name="Hampl V."/>
        </authorList>
    </citation>
    <scope>NUCLEOTIDE SEQUENCE</scope>
    <source>
        <strain evidence="2">STM</strain>
    </source>
</reference>
<evidence type="ECO:0000313" key="2">
    <source>
        <dbReference type="EMBL" id="KAA6320871.1"/>
    </source>
</evidence>
<dbReference type="InterPro" id="IPR035386">
    <property type="entry name" value="Arm-DNA-bind_5"/>
</dbReference>
<dbReference type="EMBL" id="SNRY01003466">
    <property type="protein sequence ID" value="KAA6320871.1"/>
    <property type="molecule type" value="Genomic_DNA"/>
</dbReference>
<accession>A0A5J4QIY4</accession>